<evidence type="ECO:0000259" key="13">
    <source>
        <dbReference type="PROSITE" id="PS50157"/>
    </source>
</evidence>
<dbReference type="GO" id="GO:0008270">
    <property type="term" value="F:zinc ion binding"/>
    <property type="evidence" value="ECO:0007669"/>
    <property type="project" value="UniProtKB-KW"/>
</dbReference>
<comment type="similarity">
    <text evidence="3">Belongs to the krueppel C2H2-type zinc-finger protein family.</text>
</comment>
<reference evidence="14" key="1">
    <citation type="submission" date="2012-04" db="EMBL/GenBank/DDBJ databases">
        <title>The Genome Sequence of Loa loa.</title>
        <authorList>
            <consortium name="The Broad Institute Genome Sequencing Platform"/>
            <consortium name="Broad Institute Genome Sequencing Center for Infectious Disease"/>
            <person name="Nutman T.B."/>
            <person name="Fink D.L."/>
            <person name="Russ C."/>
            <person name="Young S."/>
            <person name="Zeng Q."/>
            <person name="Gargeya S."/>
            <person name="Alvarado L."/>
            <person name="Berlin A."/>
            <person name="Chapman S.B."/>
            <person name="Chen Z."/>
            <person name="Freedman E."/>
            <person name="Gellesch M."/>
            <person name="Goldberg J."/>
            <person name="Griggs A."/>
            <person name="Gujja S."/>
            <person name="Heilman E.R."/>
            <person name="Heiman D."/>
            <person name="Howarth C."/>
            <person name="Mehta T."/>
            <person name="Neiman D."/>
            <person name="Pearson M."/>
            <person name="Roberts A."/>
            <person name="Saif S."/>
            <person name="Shea T."/>
            <person name="Shenoy N."/>
            <person name="Sisk P."/>
            <person name="Stolte C."/>
            <person name="Sykes S."/>
            <person name="White J."/>
            <person name="Yandava C."/>
            <person name="Haas B."/>
            <person name="Henn M.R."/>
            <person name="Nusbaum C."/>
            <person name="Birren B."/>
        </authorList>
    </citation>
    <scope>NUCLEOTIDE SEQUENCE [LARGE SCALE GENOMIC DNA]</scope>
</reference>
<keyword evidence="10" id="KW-0804">Transcription</keyword>
<keyword evidence="5" id="KW-0677">Repeat</keyword>
<keyword evidence="8" id="KW-0805">Transcription regulation</keyword>
<dbReference type="FunFam" id="3.30.160.60:FF:000226">
    <property type="entry name" value="Zinc finger protein 236 variant"/>
    <property type="match status" value="1"/>
</dbReference>
<evidence type="ECO:0000256" key="2">
    <source>
        <dbReference type="ARBA" id="ARBA00004123"/>
    </source>
</evidence>
<evidence type="ECO:0000256" key="7">
    <source>
        <dbReference type="ARBA" id="ARBA00022833"/>
    </source>
</evidence>
<dbReference type="PANTHER" id="PTHR24394:SF48">
    <property type="entry name" value="ZINC FINGER PROTEIN 771"/>
    <property type="match status" value="1"/>
</dbReference>
<evidence type="ECO:0000256" key="1">
    <source>
        <dbReference type="ARBA" id="ARBA00003767"/>
    </source>
</evidence>
<evidence type="ECO:0000256" key="8">
    <source>
        <dbReference type="ARBA" id="ARBA00023015"/>
    </source>
</evidence>
<dbReference type="InterPro" id="IPR036236">
    <property type="entry name" value="Znf_C2H2_sf"/>
</dbReference>
<evidence type="ECO:0000313" key="15">
    <source>
        <dbReference type="WBParaSite" id="EN70_8628"/>
    </source>
</evidence>
<dbReference type="SUPFAM" id="SSF57667">
    <property type="entry name" value="beta-beta-alpha zinc fingers"/>
    <property type="match status" value="1"/>
</dbReference>
<accession>A0A1I7W1Q3</accession>
<keyword evidence="11" id="KW-0539">Nucleus</keyword>
<proteinExistence type="inferred from homology"/>
<evidence type="ECO:0000256" key="11">
    <source>
        <dbReference type="ARBA" id="ARBA00023242"/>
    </source>
</evidence>
<evidence type="ECO:0000313" key="14">
    <source>
        <dbReference type="Proteomes" id="UP000095285"/>
    </source>
</evidence>
<comment type="subcellular location">
    <subcellularLocation>
        <location evidence="2">Nucleus</location>
    </subcellularLocation>
</comment>
<evidence type="ECO:0000256" key="5">
    <source>
        <dbReference type="ARBA" id="ARBA00022737"/>
    </source>
</evidence>
<keyword evidence="6 12" id="KW-0863">Zinc-finger</keyword>
<organism evidence="14 15">
    <name type="scientific">Loa loa</name>
    <name type="common">Eye worm</name>
    <name type="synonym">Filaria loa</name>
    <dbReference type="NCBI Taxonomy" id="7209"/>
    <lineage>
        <taxon>Eukaryota</taxon>
        <taxon>Metazoa</taxon>
        <taxon>Ecdysozoa</taxon>
        <taxon>Nematoda</taxon>
        <taxon>Chromadorea</taxon>
        <taxon>Rhabditida</taxon>
        <taxon>Spirurina</taxon>
        <taxon>Spiruromorpha</taxon>
        <taxon>Filarioidea</taxon>
        <taxon>Onchocercidae</taxon>
        <taxon>Loa</taxon>
    </lineage>
</organism>
<evidence type="ECO:0000256" key="12">
    <source>
        <dbReference type="PROSITE-ProRule" id="PRU00042"/>
    </source>
</evidence>
<evidence type="ECO:0000256" key="10">
    <source>
        <dbReference type="ARBA" id="ARBA00023163"/>
    </source>
</evidence>
<dbReference type="Pfam" id="PF00096">
    <property type="entry name" value="zf-C2H2"/>
    <property type="match status" value="2"/>
</dbReference>
<sequence>MATELKLFMKAQFEIDDFIKFEEPQTEPLDLSISRTHMGIHKFEEPQTEPLDLSMTRMIERRIGPSYLSAPEISGGQVELSEIDQNDARSLNLPVEEVSKEQTGIAIDPKTLSLQKETSRLKKKHTTNTPKKSFKCKTCGKGFGKPSDMKKHVRIHTGDRPFKCEICGKNFTQSSIRNRHMRTHTSLILSYFSQ</sequence>
<keyword evidence="14" id="KW-1185">Reference proteome</keyword>
<dbReference type="STRING" id="7209.A0A1I7W1Q3"/>
<evidence type="ECO:0000256" key="9">
    <source>
        <dbReference type="ARBA" id="ARBA00023125"/>
    </source>
</evidence>
<dbReference type="InterPro" id="IPR013087">
    <property type="entry name" value="Znf_C2H2_type"/>
</dbReference>
<dbReference type="GO" id="GO:0005634">
    <property type="term" value="C:nucleus"/>
    <property type="evidence" value="ECO:0007669"/>
    <property type="project" value="UniProtKB-SubCell"/>
</dbReference>
<feature type="domain" description="C2H2-type" evidence="13">
    <location>
        <begin position="162"/>
        <end position="185"/>
    </location>
</feature>
<dbReference type="WBParaSite" id="EN70_8628">
    <property type="protein sequence ID" value="EN70_8628"/>
    <property type="gene ID" value="EN70_8628"/>
</dbReference>
<keyword evidence="7" id="KW-0862">Zinc</keyword>
<evidence type="ECO:0000256" key="6">
    <source>
        <dbReference type="ARBA" id="ARBA00022771"/>
    </source>
</evidence>
<dbReference type="PROSITE" id="PS00028">
    <property type="entry name" value="ZINC_FINGER_C2H2_1"/>
    <property type="match status" value="2"/>
</dbReference>
<dbReference type="PROSITE" id="PS50157">
    <property type="entry name" value="ZINC_FINGER_C2H2_2"/>
    <property type="match status" value="2"/>
</dbReference>
<dbReference type="PANTHER" id="PTHR24394">
    <property type="entry name" value="ZINC FINGER PROTEIN"/>
    <property type="match status" value="1"/>
</dbReference>
<dbReference type="Gene3D" id="3.30.160.60">
    <property type="entry name" value="Classic Zinc Finger"/>
    <property type="match status" value="2"/>
</dbReference>
<dbReference type="Proteomes" id="UP000095285">
    <property type="component" value="Unassembled WGS sequence"/>
</dbReference>
<dbReference type="FunFam" id="3.30.160.60:FF:003288">
    <property type="entry name" value="Uncharacterized protein"/>
    <property type="match status" value="1"/>
</dbReference>
<evidence type="ECO:0000256" key="3">
    <source>
        <dbReference type="ARBA" id="ARBA00006991"/>
    </source>
</evidence>
<protein>
    <submittedName>
        <fullName evidence="15">Zinc finger protein</fullName>
    </submittedName>
</protein>
<comment type="function">
    <text evidence="1">May be involved in transcriptional regulation.</text>
</comment>
<evidence type="ECO:0000256" key="4">
    <source>
        <dbReference type="ARBA" id="ARBA00022723"/>
    </source>
</evidence>
<keyword evidence="4" id="KW-0479">Metal-binding</keyword>
<reference evidence="15" key="2">
    <citation type="submission" date="2016-11" db="UniProtKB">
        <authorList>
            <consortium name="WormBaseParasite"/>
        </authorList>
    </citation>
    <scope>IDENTIFICATION</scope>
</reference>
<dbReference type="GO" id="GO:0003677">
    <property type="term" value="F:DNA binding"/>
    <property type="evidence" value="ECO:0007669"/>
    <property type="project" value="UniProtKB-KW"/>
</dbReference>
<name>A0A1I7W1Q3_LOALO</name>
<dbReference type="GO" id="GO:0000981">
    <property type="term" value="F:DNA-binding transcription factor activity, RNA polymerase II-specific"/>
    <property type="evidence" value="ECO:0007669"/>
    <property type="project" value="TreeGrafter"/>
</dbReference>
<feature type="domain" description="C2H2-type" evidence="13">
    <location>
        <begin position="134"/>
        <end position="161"/>
    </location>
</feature>
<keyword evidence="9" id="KW-0238">DNA-binding</keyword>
<dbReference type="SMART" id="SM00355">
    <property type="entry name" value="ZnF_C2H2"/>
    <property type="match status" value="2"/>
</dbReference>
<dbReference type="AlphaFoldDB" id="A0A1I7W1Q3"/>